<dbReference type="PRINTS" id="PR00080">
    <property type="entry name" value="SDRFAMILY"/>
</dbReference>
<dbReference type="InterPro" id="IPR020904">
    <property type="entry name" value="Sc_DH/Rdtase_CS"/>
</dbReference>
<dbReference type="GO" id="GO:0016491">
    <property type="term" value="F:oxidoreductase activity"/>
    <property type="evidence" value="ECO:0007669"/>
    <property type="project" value="UniProtKB-KW"/>
</dbReference>
<geneLocation type="plasmid" evidence="3">
    <name>pSM151B_Rh01</name>
</geneLocation>
<dbReference type="CDD" id="cd05233">
    <property type="entry name" value="SDR_c"/>
    <property type="match status" value="1"/>
</dbReference>
<dbReference type="AlphaFoldDB" id="A0ABD7PJG4"/>
<dbReference type="SUPFAM" id="SSF51735">
    <property type="entry name" value="NAD(P)-binding Rossmann-fold domains"/>
    <property type="match status" value="1"/>
</dbReference>
<keyword evidence="2" id="KW-0560">Oxidoreductase</keyword>
<keyword evidence="3" id="KW-0614">Plasmid</keyword>
<sequence>MNMEENMPSLNDKTVLITGALGTIGRSLVERYGQEGARVIASDLPGAENADETVRGLAQEARYFGADLNQLSDLESAVTKLADDVGGIDILVNNAAFVVNKPHEEFSIEEYEEEVRVNSTAAFVLARACSKHMKQKMYGKIINLTSLTLNGNWEGFVPYVASKGAMFGLVKSMARELGKYNITVNGISPGAVVSDAEWRHFGEKREAYHQWILERQSIKRRIEPVDIANLAVFLSSPQADLISGQDVHCDGGW</sequence>
<dbReference type="Proteomes" id="UP000292036">
    <property type="component" value="Unassembled WGS sequence"/>
</dbReference>
<dbReference type="PRINTS" id="PR00081">
    <property type="entry name" value="GDHRDH"/>
</dbReference>
<evidence type="ECO:0000313" key="3">
    <source>
        <dbReference type="EMBL" id="TAW25028.1"/>
    </source>
</evidence>
<dbReference type="Pfam" id="PF13561">
    <property type="entry name" value="adh_short_C2"/>
    <property type="match status" value="1"/>
</dbReference>
<dbReference type="FunFam" id="3.40.50.720:FF:000084">
    <property type="entry name" value="Short-chain dehydrogenase reductase"/>
    <property type="match status" value="1"/>
</dbReference>
<evidence type="ECO:0000313" key="4">
    <source>
        <dbReference type="Proteomes" id="UP000292036"/>
    </source>
</evidence>
<reference evidence="3 4" key="1">
    <citation type="submission" date="2019-02" db="EMBL/GenBank/DDBJ databases">
        <title>The genomic architecture of introgression among sibling species of bacteria.</title>
        <authorList>
            <person name="Cavassim M.I.A."/>
            <person name="Moeskjaer S."/>
            <person name="Moslemi C."/>
            <person name="Fields B."/>
            <person name="Bachmann A."/>
            <person name="Vilhjalmsson B."/>
            <person name="Schierup M.H."/>
            <person name="Young J.P.W."/>
            <person name="Andersen S.U."/>
        </authorList>
    </citation>
    <scope>NUCLEOTIDE SEQUENCE [LARGE SCALE GENOMIC DNA]</scope>
    <source>
        <strain evidence="3 4">SM151B</strain>
        <plasmid evidence="3">pSM151B_Rh01</plasmid>
    </source>
</reference>
<gene>
    <name evidence="3" type="ORF">ELI19_26430</name>
</gene>
<dbReference type="PANTHER" id="PTHR42879:SF2">
    <property type="entry name" value="3-OXOACYL-[ACYL-CARRIER-PROTEIN] REDUCTASE FABG"/>
    <property type="match status" value="1"/>
</dbReference>
<evidence type="ECO:0000256" key="2">
    <source>
        <dbReference type="ARBA" id="ARBA00023002"/>
    </source>
</evidence>
<dbReference type="InterPro" id="IPR050259">
    <property type="entry name" value="SDR"/>
</dbReference>
<dbReference type="Gene3D" id="3.40.50.720">
    <property type="entry name" value="NAD(P)-binding Rossmann-like Domain"/>
    <property type="match status" value="1"/>
</dbReference>
<dbReference type="EMBL" id="SIPS01000002">
    <property type="protein sequence ID" value="TAW25028.1"/>
    <property type="molecule type" value="Genomic_DNA"/>
</dbReference>
<comment type="similarity">
    <text evidence="1">Belongs to the short-chain dehydrogenases/reductases (SDR) family.</text>
</comment>
<dbReference type="InterPro" id="IPR036291">
    <property type="entry name" value="NAD(P)-bd_dom_sf"/>
</dbReference>
<proteinExistence type="inferred from homology"/>
<dbReference type="PROSITE" id="PS00061">
    <property type="entry name" value="ADH_SHORT"/>
    <property type="match status" value="1"/>
</dbReference>
<comment type="caution">
    <text evidence="3">The sequence shown here is derived from an EMBL/GenBank/DDBJ whole genome shotgun (WGS) entry which is preliminary data.</text>
</comment>
<protein>
    <submittedName>
        <fullName evidence="3">SDR family oxidoreductase</fullName>
    </submittedName>
</protein>
<evidence type="ECO:0000256" key="1">
    <source>
        <dbReference type="ARBA" id="ARBA00006484"/>
    </source>
</evidence>
<accession>A0ABD7PJG4</accession>
<name>A0ABD7PJG4_RHILE</name>
<dbReference type="GO" id="GO:0032787">
    <property type="term" value="P:monocarboxylic acid metabolic process"/>
    <property type="evidence" value="ECO:0007669"/>
    <property type="project" value="UniProtKB-ARBA"/>
</dbReference>
<dbReference type="InterPro" id="IPR002347">
    <property type="entry name" value="SDR_fam"/>
</dbReference>
<organism evidence="3 4">
    <name type="scientific">Rhizobium leguminosarum</name>
    <dbReference type="NCBI Taxonomy" id="384"/>
    <lineage>
        <taxon>Bacteria</taxon>
        <taxon>Pseudomonadati</taxon>
        <taxon>Pseudomonadota</taxon>
        <taxon>Alphaproteobacteria</taxon>
        <taxon>Hyphomicrobiales</taxon>
        <taxon>Rhizobiaceae</taxon>
        <taxon>Rhizobium/Agrobacterium group</taxon>
        <taxon>Rhizobium</taxon>
    </lineage>
</organism>
<dbReference type="PANTHER" id="PTHR42879">
    <property type="entry name" value="3-OXOACYL-(ACYL-CARRIER-PROTEIN) REDUCTASE"/>
    <property type="match status" value="1"/>
</dbReference>